<dbReference type="InterPro" id="IPR027417">
    <property type="entry name" value="P-loop_NTPase"/>
</dbReference>
<evidence type="ECO:0000259" key="1">
    <source>
        <dbReference type="Pfam" id="PF13087"/>
    </source>
</evidence>
<evidence type="ECO:0000313" key="3">
    <source>
        <dbReference type="Proteomes" id="UP000729357"/>
    </source>
</evidence>
<dbReference type="GO" id="GO:0031380">
    <property type="term" value="C:nuclear RNA-directed RNA polymerase complex"/>
    <property type="evidence" value="ECO:0007669"/>
    <property type="project" value="TreeGrafter"/>
</dbReference>
<evidence type="ECO:0000313" key="2">
    <source>
        <dbReference type="EMBL" id="KAG9989115.1"/>
    </source>
</evidence>
<organism evidence="2 3">
    <name type="scientific">Aureobasidium melanogenum</name>
    <name type="common">Aureobasidium pullulans var. melanogenum</name>
    <dbReference type="NCBI Taxonomy" id="46634"/>
    <lineage>
        <taxon>Eukaryota</taxon>
        <taxon>Fungi</taxon>
        <taxon>Dikarya</taxon>
        <taxon>Ascomycota</taxon>
        <taxon>Pezizomycotina</taxon>
        <taxon>Dothideomycetes</taxon>
        <taxon>Dothideomycetidae</taxon>
        <taxon>Dothideales</taxon>
        <taxon>Saccotheciaceae</taxon>
        <taxon>Aureobasidium</taxon>
    </lineage>
</organism>
<comment type="caution">
    <text evidence="2">The sequence shown here is derived from an EMBL/GenBank/DDBJ whole genome shotgun (WGS) entry which is preliminary data.</text>
</comment>
<dbReference type="Gene3D" id="3.40.50.300">
    <property type="entry name" value="P-loop containing nucleotide triphosphate hydrolases"/>
    <property type="match status" value="1"/>
</dbReference>
<proteinExistence type="predicted"/>
<reference evidence="2" key="2">
    <citation type="submission" date="2021-08" db="EMBL/GenBank/DDBJ databases">
        <authorList>
            <person name="Gostincar C."/>
            <person name="Sun X."/>
            <person name="Song Z."/>
            <person name="Gunde-Cimerman N."/>
        </authorList>
    </citation>
    <scope>NUCLEOTIDE SEQUENCE</scope>
    <source>
        <strain evidence="2">EXF-9298</strain>
    </source>
</reference>
<feature type="domain" description="DNA2/NAM7 helicase-like C-terminal" evidence="1">
    <location>
        <begin position="2"/>
        <end position="96"/>
    </location>
</feature>
<protein>
    <recommendedName>
        <fullName evidence="1">DNA2/NAM7 helicase-like C-terminal domain-containing protein</fullName>
    </recommendedName>
</protein>
<dbReference type="EMBL" id="JAHFXS010000103">
    <property type="protein sequence ID" value="KAG9989115.1"/>
    <property type="molecule type" value="Genomic_DNA"/>
</dbReference>
<dbReference type="PANTHER" id="PTHR10887">
    <property type="entry name" value="DNA2/NAM7 HELICASE FAMILY"/>
    <property type="match status" value="1"/>
</dbReference>
<sequence length="136" mass="15161">GLISAGVESHKITILTFYNGQRRLLTRELKKVTGAVTEKRIKVVTVDSYQGEENDIIILSLVRNNFLREVGFLKVANRVCVALSRARQGFIMFGNANLMEKAGGEEWKQVVSILRGEGPVETYMAGGSRIKNVVYE</sequence>
<name>A0A9P8G287_AURME</name>
<dbReference type="InterPro" id="IPR045055">
    <property type="entry name" value="DNA2/NAM7-like"/>
</dbReference>
<dbReference type="Pfam" id="PF13087">
    <property type="entry name" value="AAA_12"/>
    <property type="match status" value="1"/>
</dbReference>
<keyword evidence="3" id="KW-1185">Reference proteome</keyword>
<dbReference type="InterPro" id="IPR041679">
    <property type="entry name" value="DNA2/NAM7-like_C"/>
</dbReference>
<dbReference type="GO" id="GO:0031048">
    <property type="term" value="P:regulatory ncRNA-mediated heterochromatin formation"/>
    <property type="evidence" value="ECO:0007669"/>
    <property type="project" value="TreeGrafter"/>
</dbReference>
<gene>
    <name evidence="2" type="ORF">KCU98_g2135</name>
</gene>
<reference evidence="2" key="1">
    <citation type="journal article" date="2021" name="J Fungi (Basel)">
        <title>Virulence traits and population genomics of the black yeast Aureobasidium melanogenum.</title>
        <authorList>
            <person name="Cernosa A."/>
            <person name="Sun X."/>
            <person name="Gostincar C."/>
            <person name="Fang C."/>
            <person name="Gunde-Cimerman N."/>
            <person name="Song Z."/>
        </authorList>
    </citation>
    <scope>NUCLEOTIDE SEQUENCE</scope>
    <source>
        <strain evidence="2">EXF-9298</strain>
    </source>
</reference>
<feature type="non-terminal residue" evidence="2">
    <location>
        <position position="1"/>
    </location>
</feature>
<dbReference type="CDD" id="cd18808">
    <property type="entry name" value="SF1_C_Upf1"/>
    <property type="match status" value="1"/>
</dbReference>
<dbReference type="AlphaFoldDB" id="A0A9P8G287"/>
<dbReference type="InterPro" id="IPR047187">
    <property type="entry name" value="SF1_C_Upf1"/>
</dbReference>
<feature type="non-terminal residue" evidence="2">
    <location>
        <position position="136"/>
    </location>
</feature>
<dbReference type="Proteomes" id="UP000729357">
    <property type="component" value="Unassembled WGS sequence"/>
</dbReference>
<dbReference type="PANTHER" id="PTHR10887:SF341">
    <property type="entry name" value="NFX1-TYPE ZINC FINGER-CONTAINING PROTEIN 1"/>
    <property type="match status" value="1"/>
</dbReference>
<dbReference type="SUPFAM" id="SSF52540">
    <property type="entry name" value="P-loop containing nucleoside triphosphate hydrolases"/>
    <property type="match status" value="1"/>
</dbReference>
<accession>A0A9P8G287</accession>